<dbReference type="Proteomes" id="UP000628463">
    <property type="component" value="Unassembled WGS sequence"/>
</dbReference>
<name>A0ABR7G2V4_9FIRM</name>
<dbReference type="Gene3D" id="1.10.1510.10">
    <property type="entry name" value="Uncharacterised protein YqeY/AIM41 PF09424, N-terminal domain"/>
    <property type="match status" value="1"/>
</dbReference>
<dbReference type="Pfam" id="PF09424">
    <property type="entry name" value="YqeY"/>
    <property type="match status" value="1"/>
</dbReference>
<protein>
    <submittedName>
        <fullName evidence="1">GatB/YqeY domain-containing protein</fullName>
    </submittedName>
</protein>
<reference evidence="1 2" key="1">
    <citation type="submission" date="2020-08" db="EMBL/GenBank/DDBJ databases">
        <title>Genome public.</title>
        <authorList>
            <person name="Liu C."/>
            <person name="Sun Q."/>
        </authorList>
    </citation>
    <scope>NUCLEOTIDE SEQUENCE [LARGE SCALE GENOMIC DNA]</scope>
    <source>
        <strain evidence="1 2">NSJ-43</strain>
    </source>
</reference>
<dbReference type="PANTHER" id="PTHR28055:SF1">
    <property type="entry name" value="ALTERED INHERITANCE OF MITOCHONDRIA PROTEIN 41, MITOCHONDRIAL"/>
    <property type="match status" value="1"/>
</dbReference>
<proteinExistence type="predicted"/>
<dbReference type="RefSeq" id="WP_021865493.1">
    <property type="nucleotide sequence ID" value="NZ_JACOPD010000005.1"/>
</dbReference>
<dbReference type="SUPFAM" id="SSF89095">
    <property type="entry name" value="GatB/YqeY motif"/>
    <property type="match status" value="1"/>
</dbReference>
<dbReference type="InterPro" id="IPR003789">
    <property type="entry name" value="Asn/Gln_tRNA_amidoTrase-B-like"/>
</dbReference>
<gene>
    <name evidence="1" type="ORF">H8S01_08895</name>
</gene>
<evidence type="ECO:0000313" key="1">
    <source>
        <dbReference type="EMBL" id="MBC5681076.1"/>
    </source>
</evidence>
<organism evidence="1 2">
    <name type="scientific">Lachnospira hominis</name>
    <name type="common">ex Liu et al. 2021</name>
    <dbReference type="NCBI Taxonomy" id="2763051"/>
    <lineage>
        <taxon>Bacteria</taxon>
        <taxon>Bacillati</taxon>
        <taxon>Bacillota</taxon>
        <taxon>Clostridia</taxon>
        <taxon>Lachnospirales</taxon>
        <taxon>Lachnospiraceae</taxon>
        <taxon>Lachnospira</taxon>
    </lineage>
</organism>
<dbReference type="Gene3D" id="1.10.10.410">
    <property type="match status" value="1"/>
</dbReference>
<dbReference type="PANTHER" id="PTHR28055">
    <property type="entry name" value="ALTERED INHERITANCE OF MITOCHONDRIA PROTEIN 41, MITOCHONDRIAL"/>
    <property type="match status" value="1"/>
</dbReference>
<keyword evidence="2" id="KW-1185">Reference proteome</keyword>
<dbReference type="InterPro" id="IPR019004">
    <property type="entry name" value="YqeY/Aim41"/>
</dbReference>
<dbReference type="EMBL" id="JACOPD010000005">
    <property type="protein sequence ID" value="MBC5681076.1"/>
    <property type="molecule type" value="Genomic_DNA"/>
</dbReference>
<accession>A0ABR7G2V4</accession>
<dbReference type="InterPro" id="IPR023168">
    <property type="entry name" value="GatB_Yqey_C_2"/>
</dbReference>
<dbReference type="InterPro" id="IPR042184">
    <property type="entry name" value="YqeY/Aim41_N"/>
</dbReference>
<sequence length="147" mass="16398">MSMIDVVRADMVAAMKAKEKEKKEVLSMLLADLKNYEINNRVELTDEAAAQVVLKQIKQLKETLSLTPADRTDIINECNFSISVLQNYAPEMMDKDAIEKVIKETLAELSIEKPTPKDKGAIMKTLMPKVKGKADGKLVNEVLASMM</sequence>
<comment type="caution">
    <text evidence="1">The sequence shown here is derived from an EMBL/GenBank/DDBJ whole genome shotgun (WGS) entry which is preliminary data.</text>
</comment>
<evidence type="ECO:0000313" key="2">
    <source>
        <dbReference type="Proteomes" id="UP000628463"/>
    </source>
</evidence>